<organism evidence="6 7">
    <name type="scientific">Stylophora pistillata</name>
    <name type="common">Smooth cauliflower coral</name>
    <dbReference type="NCBI Taxonomy" id="50429"/>
    <lineage>
        <taxon>Eukaryota</taxon>
        <taxon>Metazoa</taxon>
        <taxon>Cnidaria</taxon>
        <taxon>Anthozoa</taxon>
        <taxon>Hexacorallia</taxon>
        <taxon>Scleractinia</taxon>
        <taxon>Astrocoeniina</taxon>
        <taxon>Pocilloporidae</taxon>
        <taxon>Stylophora</taxon>
    </lineage>
</organism>
<evidence type="ECO:0000256" key="2">
    <source>
        <dbReference type="ARBA" id="ARBA00006856"/>
    </source>
</evidence>
<dbReference type="PROSITE" id="PS51366">
    <property type="entry name" value="MI"/>
    <property type="match status" value="1"/>
</dbReference>
<dbReference type="SUPFAM" id="SSF48371">
    <property type="entry name" value="ARM repeat"/>
    <property type="match status" value="1"/>
</dbReference>
<dbReference type="InterPro" id="IPR050781">
    <property type="entry name" value="CWC22_splicing_factor"/>
</dbReference>
<gene>
    <name evidence="6" type="primary">Nom1</name>
    <name evidence="6" type="ORF">AWC38_SpisGene22089</name>
</gene>
<evidence type="ECO:0000313" key="7">
    <source>
        <dbReference type="Proteomes" id="UP000225706"/>
    </source>
</evidence>
<dbReference type="OrthoDB" id="10260961at2759"/>
<dbReference type="PANTHER" id="PTHR18034">
    <property type="entry name" value="CELL CYCLE CONTROL PROTEIN CWF22-RELATED"/>
    <property type="match status" value="1"/>
</dbReference>
<dbReference type="SMART" id="SM00543">
    <property type="entry name" value="MIF4G"/>
    <property type="match status" value="1"/>
</dbReference>
<dbReference type="InterPro" id="IPR003890">
    <property type="entry name" value="MIF4G-like_typ-3"/>
</dbReference>
<feature type="region of interest" description="Disordered" evidence="4">
    <location>
        <begin position="1"/>
        <end position="71"/>
    </location>
</feature>
<feature type="domain" description="MI" evidence="5">
    <location>
        <begin position="637"/>
        <end position="753"/>
    </location>
</feature>
<dbReference type="Proteomes" id="UP000225706">
    <property type="component" value="Unassembled WGS sequence"/>
</dbReference>
<comment type="subcellular location">
    <subcellularLocation>
        <location evidence="1">Nucleus</location>
        <location evidence="1">Nucleolus</location>
    </subcellularLocation>
</comment>
<dbReference type="GO" id="GO:0042274">
    <property type="term" value="P:ribosomal small subunit biogenesis"/>
    <property type="evidence" value="ECO:0007669"/>
    <property type="project" value="TreeGrafter"/>
</dbReference>
<reference evidence="7" key="1">
    <citation type="journal article" date="2017" name="bioRxiv">
        <title>Comparative analysis of the genomes of Stylophora pistillata and Acropora digitifera provides evidence for extensive differences between species of corals.</title>
        <authorList>
            <person name="Voolstra C.R."/>
            <person name="Li Y."/>
            <person name="Liew Y.J."/>
            <person name="Baumgarten S."/>
            <person name="Zoccola D."/>
            <person name="Flot J.-F."/>
            <person name="Tambutte S."/>
            <person name="Allemand D."/>
            <person name="Aranda M."/>
        </authorList>
    </citation>
    <scope>NUCLEOTIDE SEQUENCE [LARGE SCALE GENOMIC DNA]</scope>
</reference>
<evidence type="ECO:0000313" key="6">
    <source>
        <dbReference type="EMBL" id="PFX13799.1"/>
    </source>
</evidence>
<dbReference type="InterPro" id="IPR003891">
    <property type="entry name" value="Initiation_fac_eIF4g_MI"/>
</dbReference>
<dbReference type="STRING" id="50429.A0A2B4RAG3"/>
<evidence type="ECO:0000256" key="1">
    <source>
        <dbReference type="ARBA" id="ARBA00004604"/>
    </source>
</evidence>
<dbReference type="Gene3D" id="1.25.40.180">
    <property type="match status" value="1"/>
</dbReference>
<feature type="compositionally biased region" description="Basic and acidic residues" evidence="4">
    <location>
        <begin position="265"/>
        <end position="282"/>
    </location>
</feature>
<feature type="compositionally biased region" description="Basic residues" evidence="4">
    <location>
        <begin position="1"/>
        <end position="12"/>
    </location>
</feature>
<evidence type="ECO:0000259" key="5">
    <source>
        <dbReference type="PROSITE" id="PS51366"/>
    </source>
</evidence>
<proteinExistence type="inferred from homology"/>
<accession>A0A2B4RAG3</accession>
<dbReference type="EMBL" id="LSMT01000894">
    <property type="protein sequence ID" value="PFX13799.1"/>
    <property type="molecule type" value="Genomic_DNA"/>
</dbReference>
<protein>
    <submittedName>
        <fullName evidence="6">Nucleolar MIF4G domain-containing protein 1</fullName>
    </submittedName>
</protein>
<feature type="compositionally biased region" description="Acidic residues" evidence="4">
    <location>
        <begin position="238"/>
        <end position="255"/>
    </location>
</feature>
<dbReference type="AlphaFoldDB" id="A0A2B4RAG3"/>
<dbReference type="PANTHER" id="PTHR18034:SF4">
    <property type="entry name" value="NUCLEOLAR MIF4G DOMAIN-CONTAINING PROTEIN 1"/>
    <property type="match status" value="1"/>
</dbReference>
<feature type="compositionally biased region" description="Acidic residues" evidence="4">
    <location>
        <begin position="283"/>
        <end position="293"/>
    </location>
</feature>
<feature type="region of interest" description="Disordered" evidence="4">
    <location>
        <begin position="214"/>
        <end position="297"/>
    </location>
</feature>
<comment type="caution">
    <text evidence="6">The sequence shown here is derived from an EMBL/GenBank/DDBJ whole genome shotgun (WGS) entry which is preliminary data.</text>
</comment>
<dbReference type="GO" id="GO:0005730">
    <property type="term" value="C:nucleolus"/>
    <property type="evidence" value="ECO:0007669"/>
    <property type="project" value="UniProtKB-SubCell"/>
</dbReference>
<dbReference type="Pfam" id="PF02854">
    <property type="entry name" value="MIF4G"/>
    <property type="match status" value="1"/>
</dbReference>
<sequence length="835" mass="96338">MADPRGRKRKKEKRDEFFHIQAKGQYLKIPKNQEWDGEDSSTVGGEERVRKLPSRRDKRQQARVQKKAKKAAFFSNKKGKTTKMLSSGFIRNKLKEGSDLTEKPTGNKRGMVSTKKRKRRRTKEVAEGQEFLKQRLLAENRKEDKEIKRLEKLLNIGSKEKVTSKKFKVDGLDYLLEVCEHQLKEHDKDSGDELKSSDGLFSKELEHYDVMGIDGNSKLNMSESAQRDSNDSYGDSQISDDDDDNDHDVNDDEYSTSDPSYGECIENKHYNESFDDSGHDNNDDGEGSEEEDYGTDKRDLMETFENNKEIDFELKNSGSKANSSNQTDEFKRYVPPHLRIKNLSQNQNEHLQRLSCKMKGLLNRLNERNMSIISNEIEHIYMQNSRNDVNKILSNHILASCVSVSMMPDKLLMEHIMLLAILSSHVGIDVAAFFIERLAELFDELHHHNKGSSGLGKECFNVVALFAHLCNFKDIVQQLVNSFSEKDIELLLLLLKLVGAEIRRGDPSALKEIILQIQAKASSTPMLIDDSRVCFMLEIITKLRNNNLRKIPGYDCSQLEHLRKTLHSLTRESGCLVSNQLKVSLEDLLNVKLKGRWWTVGYALPQTPQINTMEVFSTKLQNTKLLELARKQRMNTDVRKNVFLIMMTSEDYIDAFEKLMRLNLKDVQTREVIHVLIDCCIQEKMYNPYYAYLGQKFCENSRSYQVTFQYSFWDKFKLLSSLAPHSLDNLLRLICHLFATRALSLSMLKVVNFMALEKSSVQFFTDLFHHLLSTYSKDAIRYVFERISVKKELASLCQNLRIFLKHFIGGQKSIILEKQLNLVDGILAVSHKTKL</sequence>
<dbReference type="Pfam" id="PF02847">
    <property type="entry name" value="MA3"/>
    <property type="match status" value="1"/>
</dbReference>
<comment type="similarity">
    <text evidence="2">Belongs to the CWC22 family.</text>
</comment>
<evidence type="ECO:0000256" key="3">
    <source>
        <dbReference type="ARBA" id="ARBA00023242"/>
    </source>
</evidence>
<dbReference type="SMART" id="SM00544">
    <property type="entry name" value="MA3"/>
    <property type="match status" value="1"/>
</dbReference>
<keyword evidence="7" id="KW-1185">Reference proteome</keyword>
<evidence type="ECO:0000256" key="4">
    <source>
        <dbReference type="SAM" id="MobiDB-lite"/>
    </source>
</evidence>
<dbReference type="GO" id="GO:0003723">
    <property type="term" value="F:RNA binding"/>
    <property type="evidence" value="ECO:0007669"/>
    <property type="project" value="InterPro"/>
</dbReference>
<keyword evidence="3" id="KW-0539">Nucleus</keyword>
<name>A0A2B4RAG3_STYPI</name>
<dbReference type="InterPro" id="IPR016024">
    <property type="entry name" value="ARM-type_fold"/>
</dbReference>
<feature type="region of interest" description="Disordered" evidence="4">
    <location>
        <begin position="95"/>
        <end position="126"/>
    </location>
</feature>